<proteinExistence type="predicted"/>
<dbReference type="GO" id="GO:0045504">
    <property type="term" value="F:dynein heavy chain binding"/>
    <property type="evidence" value="ECO:0007669"/>
    <property type="project" value="TreeGrafter"/>
</dbReference>
<name>A0A183CVE5_9BILA</name>
<evidence type="ECO:0000256" key="1">
    <source>
        <dbReference type="ARBA" id="ARBA00004496"/>
    </source>
</evidence>
<dbReference type="InterPro" id="IPR050687">
    <property type="entry name" value="Dynein_IC"/>
</dbReference>
<sequence>MLSPQTYDFQLKEVVLMRRIGVDVFVDYSHYKDIKEKEQKLIYVSKGVDKNWSAGRAITGIVHCEQDPELFAVSYDRIPGSVVHSGGIAQVWSCHEKKLNSPISCVAFVKNRPELLLGGCFSGQLCIWDSRTGIRAPAVESTVIQANRYPVLSMANVDAGHIGNLISISANGRLCLWDNEKISQPITVAELLWNGNKASFSFLTHCIGVACTCMSMMDGDVKNFMLGDDKGNIYRTGVQFFKNGIIRGIYKSKPVLVLEQLKYTVNTWELILFPGHCWPVTGVDMHRAAGTTDLSHLFLSCSLDWNINLWSIQVVLLILNLF</sequence>
<dbReference type="GO" id="GO:0005737">
    <property type="term" value="C:cytoplasm"/>
    <property type="evidence" value="ECO:0007669"/>
    <property type="project" value="UniProtKB-SubCell"/>
</dbReference>
<dbReference type="WBParaSite" id="GPUH_0000043601-mRNA-1">
    <property type="protein sequence ID" value="GPUH_0000043601-mRNA-1"/>
    <property type="gene ID" value="GPUH_0000043601"/>
</dbReference>
<dbReference type="Gene3D" id="2.130.10.10">
    <property type="entry name" value="YVTN repeat-like/Quinoprotein amine dehydrogenase"/>
    <property type="match status" value="1"/>
</dbReference>
<keyword evidence="4" id="KW-0677">Repeat</keyword>
<dbReference type="PANTHER" id="PTHR12442:SF22">
    <property type="entry name" value="CYTOPLASMIC DYNEIN 1 INTERMEDIATE CHAIN-RELATED"/>
    <property type="match status" value="1"/>
</dbReference>
<keyword evidence="2" id="KW-0963">Cytoplasm</keyword>
<evidence type="ECO:0000256" key="3">
    <source>
        <dbReference type="ARBA" id="ARBA00022574"/>
    </source>
</evidence>
<dbReference type="PANTHER" id="PTHR12442">
    <property type="entry name" value="DYNEIN INTERMEDIATE CHAIN"/>
    <property type="match status" value="1"/>
</dbReference>
<reference evidence="5" key="1">
    <citation type="submission" date="2016-06" db="UniProtKB">
        <authorList>
            <consortium name="WormBaseParasite"/>
        </authorList>
    </citation>
    <scope>IDENTIFICATION</scope>
</reference>
<dbReference type="InterPro" id="IPR015943">
    <property type="entry name" value="WD40/YVTN_repeat-like_dom_sf"/>
</dbReference>
<keyword evidence="3" id="KW-0853">WD repeat</keyword>
<organism evidence="5">
    <name type="scientific">Gongylonema pulchrum</name>
    <dbReference type="NCBI Taxonomy" id="637853"/>
    <lineage>
        <taxon>Eukaryota</taxon>
        <taxon>Metazoa</taxon>
        <taxon>Ecdysozoa</taxon>
        <taxon>Nematoda</taxon>
        <taxon>Chromadorea</taxon>
        <taxon>Rhabditida</taxon>
        <taxon>Spirurina</taxon>
        <taxon>Spiruromorpha</taxon>
        <taxon>Spiruroidea</taxon>
        <taxon>Gongylonematidae</taxon>
        <taxon>Gongylonema</taxon>
    </lineage>
</organism>
<dbReference type="GO" id="GO:0010970">
    <property type="term" value="P:transport along microtubule"/>
    <property type="evidence" value="ECO:0007669"/>
    <property type="project" value="TreeGrafter"/>
</dbReference>
<dbReference type="GO" id="GO:0045503">
    <property type="term" value="F:dynein light chain binding"/>
    <property type="evidence" value="ECO:0007669"/>
    <property type="project" value="TreeGrafter"/>
</dbReference>
<comment type="subcellular location">
    <subcellularLocation>
        <location evidence="1">Cytoplasm</location>
    </subcellularLocation>
</comment>
<dbReference type="GO" id="GO:0005868">
    <property type="term" value="C:cytoplasmic dynein complex"/>
    <property type="evidence" value="ECO:0007669"/>
    <property type="project" value="TreeGrafter"/>
</dbReference>
<accession>A0A183CVE5</accession>
<dbReference type="InterPro" id="IPR001680">
    <property type="entry name" value="WD40_rpt"/>
</dbReference>
<dbReference type="AlphaFoldDB" id="A0A183CVE5"/>
<evidence type="ECO:0000313" key="5">
    <source>
        <dbReference type="WBParaSite" id="GPUH_0000043601-mRNA-1"/>
    </source>
</evidence>
<dbReference type="SMART" id="SM00320">
    <property type="entry name" value="WD40"/>
    <property type="match status" value="3"/>
</dbReference>
<dbReference type="SUPFAM" id="SSF50978">
    <property type="entry name" value="WD40 repeat-like"/>
    <property type="match status" value="1"/>
</dbReference>
<protein>
    <submittedName>
        <fullName evidence="5">WD_REPEATS_REGION domain-containing protein</fullName>
    </submittedName>
</protein>
<evidence type="ECO:0000256" key="4">
    <source>
        <dbReference type="ARBA" id="ARBA00022737"/>
    </source>
</evidence>
<dbReference type="InterPro" id="IPR036322">
    <property type="entry name" value="WD40_repeat_dom_sf"/>
</dbReference>
<evidence type="ECO:0000256" key="2">
    <source>
        <dbReference type="ARBA" id="ARBA00022490"/>
    </source>
</evidence>